<name>A0A4Z2HWT8_9TELE</name>
<dbReference type="EMBL" id="SRLO01000175">
    <property type="protein sequence ID" value="TNN69453.1"/>
    <property type="molecule type" value="Genomic_DNA"/>
</dbReference>
<sequence>MQYPERPLGAEPGTLLRGPAFLPQLFPEAVRGTCEGYRKRRVGGAGGGGGSGESEGGGGTEEVSSGIMGIGRQRYRTDKPNAVSSVSCWLRPVATVFS</sequence>
<organism evidence="2 3">
    <name type="scientific">Liparis tanakae</name>
    <name type="common">Tanaka's snailfish</name>
    <dbReference type="NCBI Taxonomy" id="230148"/>
    <lineage>
        <taxon>Eukaryota</taxon>
        <taxon>Metazoa</taxon>
        <taxon>Chordata</taxon>
        <taxon>Craniata</taxon>
        <taxon>Vertebrata</taxon>
        <taxon>Euteleostomi</taxon>
        <taxon>Actinopterygii</taxon>
        <taxon>Neopterygii</taxon>
        <taxon>Teleostei</taxon>
        <taxon>Neoteleostei</taxon>
        <taxon>Acanthomorphata</taxon>
        <taxon>Eupercaria</taxon>
        <taxon>Perciformes</taxon>
        <taxon>Cottioidei</taxon>
        <taxon>Cottales</taxon>
        <taxon>Liparidae</taxon>
        <taxon>Liparis</taxon>
    </lineage>
</organism>
<gene>
    <name evidence="2" type="ORF">EYF80_020287</name>
</gene>
<dbReference type="AlphaFoldDB" id="A0A4Z2HWT8"/>
<accession>A0A4Z2HWT8</accession>
<keyword evidence="3" id="KW-1185">Reference proteome</keyword>
<feature type="compositionally biased region" description="Gly residues" evidence="1">
    <location>
        <begin position="43"/>
        <end position="60"/>
    </location>
</feature>
<protein>
    <submittedName>
        <fullName evidence="2">Uncharacterized protein</fullName>
    </submittedName>
</protein>
<dbReference type="Proteomes" id="UP000314294">
    <property type="component" value="Unassembled WGS sequence"/>
</dbReference>
<comment type="caution">
    <text evidence="2">The sequence shown here is derived from an EMBL/GenBank/DDBJ whole genome shotgun (WGS) entry which is preliminary data.</text>
</comment>
<evidence type="ECO:0000256" key="1">
    <source>
        <dbReference type="SAM" id="MobiDB-lite"/>
    </source>
</evidence>
<reference evidence="2 3" key="1">
    <citation type="submission" date="2019-03" db="EMBL/GenBank/DDBJ databases">
        <title>First draft genome of Liparis tanakae, snailfish: a comprehensive survey of snailfish specific genes.</title>
        <authorList>
            <person name="Kim W."/>
            <person name="Song I."/>
            <person name="Jeong J.-H."/>
            <person name="Kim D."/>
            <person name="Kim S."/>
            <person name="Ryu S."/>
            <person name="Song J.Y."/>
            <person name="Lee S.K."/>
        </authorList>
    </citation>
    <scope>NUCLEOTIDE SEQUENCE [LARGE SCALE GENOMIC DNA]</scope>
    <source>
        <tissue evidence="2">Muscle</tissue>
    </source>
</reference>
<evidence type="ECO:0000313" key="2">
    <source>
        <dbReference type="EMBL" id="TNN69453.1"/>
    </source>
</evidence>
<proteinExistence type="predicted"/>
<feature type="region of interest" description="Disordered" evidence="1">
    <location>
        <begin position="38"/>
        <end position="82"/>
    </location>
</feature>
<evidence type="ECO:0000313" key="3">
    <source>
        <dbReference type="Proteomes" id="UP000314294"/>
    </source>
</evidence>